<dbReference type="FunCoup" id="A0A066WE51">
    <property type="interactions" value="210"/>
</dbReference>
<dbReference type="FunFam" id="3.60.130.10:FF:000003">
    <property type="entry name" value="Alpha-ketoglutarate-dependent taurine dioxygenase"/>
    <property type="match status" value="1"/>
</dbReference>
<keyword evidence="3" id="KW-0223">Dioxygenase</keyword>
<dbReference type="RefSeq" id="XP_013244902.1">
    <property type="nucleotide sequence ID" value="XM_013389448.1"/>
</dbReference>
<dbReference type="GO" id="GO:0005737">
    <property type="term" value="C:cytoplasm"/>
    <property type="evidence" value="ECO:0007669"/>
    <property type="project" value="TreeGrafter"/>
</dbReference>
<evidence type="ECO:0000313" key="9">
    <source>
        <dbReference type="Proteomes" id="UP000027361"/>
    </source>
</evidence>
<name>A0A066WE51_TILAU</name>
<dbReference type="SUPFAM" id="SSF51197">
    <property type="entry name" value="Clavaminate synthase-like"/>
    <property type="match status" value="1"/>
</dbReference>
<evidence type="ECO:0000256" key="6">
    <source>
        <dbReference type="SAM" id="MobiDB-lite"/>
    </source>
</evidence>
<dbReference type="InParanoid" id="A0A066WE51"/>
<sequence length="426" mass="47198">MAPISTSPSRRGGNPRPNPEEGSKAADLKGTEGKASLFQSFNPYHNAGADDIPDEEEDYKHAGLKPAFPKDLVYEPYEPIHGVRDRGLFADRSKASLLKACSDVTDLTVNIGTELHGVDVLSLSPAQKDELALLVAERGVVVLRNQKLTGEQLRDWGRYFGPPERPLHQHPSSGVPKQRGLDELHVVWHEETMRPSEASYSRTDIWHSDVTYEVNPPGITGLYNILNPANGGGDTLFSSCYGLYDAFSPEMQTYLSSLSAVHSGLEQAEGAAAAGVHLRRPGIKTVHPLVRTNPVTGWKSIFVNPAFTREIVGVPKSESDAVLRMLYEMMIVNSDLTLRVKWQEGTLVLWANDSTVHSATYDHWTPDRSCRRHAIRFAATGEIPSLYLPDGTEGRSRREALWEVNGWPVEALRERRKQKANGGFKD</sequence>
<feature type="compositionally biased region" description="Basic and acidic residues" evidence="6">
    <location>
        <begin position="18"/>
        <end position="32"/>
    </location>
</feature>
<dbReference type="PANTHER" id="PTHR30468">
    <property type="entry name" value="ALPHA-KETOGLUTARATE-DEPENDENT SULFONATE DIOXYGENASE"/>
    <property type="match status" value="1"/>
</dbReference>
<keyword evidence="9" id="KW-1185">Reference proteome</keyword>
<dbReference type="OrthoDB" id="10257314at2759"/>
<evidence type="ECO:0000259" key="7">
    <source>
        <dbReference type="Pfam" id="PF02668"/>
    </source>
</evidence>
<dbReference type="InterPro" id="IPR042098">
    <property type="entry name" value="TauD-like_sf"/>
</dbReference>
<dbReference type="STRING" id="1037660.A0A066WE51"/>
<dbReference type="GO" id="GO:0016706">
    <property type="term" value="F:2-oxoglutarate-dependent dioxygenase activity"/>
    <property type="evidence" value="ECO:0007669"/>
    <property type="project" value="TreeGrafter"/>
</dbReference>
<evidence type="ECO:0000256" key="4">
    <source>
        <dbReference type="ARBA" id="ARBA00023002"/>
    </source>
</evidence>
<proteinExistence type="inferred from homology"/>
<dbReference type="GO" id="GO:0046872">
    <property type="term" value="F:metal ion binding"/>
    <property type="evidence" value="ECO:0007669"/>
    <property type="project" value="UniProtKB-KW"/>
</dbReference>
<dbReference type="EMBL" id="JMSN01000014">
    <property type="protein sequence ID" value="KDN52046.1"/>
    <property type="molecule type" value="Genomic_DNA"/>
</dbReference>
<evidence type="ECO:0000256" key="2">
    <source>
        <dbReference type="ARBA" id="ARBA00022723"/>
    </source>
</evidence>
<dbReference type="Proteomes" id="UP000027361">
    <property type="component" value="Unassembled WGS sequence"/>
</dbReference>
<evidence type="ECO:0000256" key="3">
    <source>
        <dbReference type="ARBA" id="ARBA00022964"/>
    </source>
</evidence>
<dbReference type="InterPro" id="IPR051323">
    <property type="entry name" value="AtsK-like"/>
</dbReference>
<protein>
    <submittedName>
        <fullName evidence="8">TauD-domain-containing protein</fullName>
    </submittedName>
</protein>
<comment type="similarity">
    <text evidence="1">Belongs to the TfdA dioxygenase family.</text>
</comment>
<gene>
    <name evidence="8" type="ORF">K437DRAFT_261606</name>
</gene>
<organism evidence="8 9">
    <name type="scientific">Tilletiaria anomala (strain ATCC 24038 / CBS 436.72 / UBC 951)</name>
    <dbReference type="NCBI Taxonomy" id="1037660"/>
    <lineage>
        <taxon>Eukaryota</taxon>
        <taxon>Fungi</taxon>
        <taxon>Dikarya</taxon>
        <taxon>Basidiomycota</taxon>
        <taxon>Ustilaginomycotina</taxon>
        <taxon>Exobasidiomycetes</taxon>
        <taxon>Georgefischeriales</taxon>
        <taxon>Tilletiariaceae</taxon>
        <taxon>Tilletiaria</taxon>
    </lineage>
</organism>
<reference evidence="8 9" key="1">
    <citation type="submission" date="2014-05" db="EMBL/GenBank/DDBJ databases">
        <title>Draft genome sequence of a rare smut relative, Tilletiaria anomala UBC 951.</title>
        <authorList>
            <consortium name="DOE Joint Genome Institute"/>
            <person name="Toome M."/>
            <person name="Kuo A."/>
            <person name="Henrissat B."/>
            <person name="Lipzen A."/>
            <person name="Tritt A."/>
            <person name="Yoshinaga Y."/>
            <person name="Zane M."/>
            <person name="Barry K."/>
            <person name="Grigoriev I.V."/>
            <person name="Spatafora J.W."/>
            <person name="Aimea M.C."/>
        </authorList>
    </citation>
    <scope>NUCLEOTIDE SEQUENCE [LARGE SCALE GENOMIC DNA]</scope>
    <source>
        <strain evidence="8 9">UBC 951</strain>
    </source>
</reference>
<dbReference type="Gene3D" id="3.60.130.10">
    <property type="entry name" value="Clavaminate synthase-like"/>
    <property type="match status" value="1"/>
</dbReference>
<dbReference type="AlphaFoldDB" id="A0A066WE51"/>
<evidence type="ECO:0000313" key="8">
    <source>
        <dbReference type="EMBL" id="KDN52046.1"/>
    </source>
</evidence>
<dbReference type="Pfam" id="PF02668">
    <property type="entry name" value="TauD"/>
    <property type="match status" value="1"/>
</dbReference>
<feature type="region of interest" description="Disordered" evidence="6">
    <location>
        <begin position="1"/>
        <end position="32"/>
    </location>
</feature>
<keyword evidence="5" id="KW-0408">Iron</keyword>
<accession>A0A066WE51</accession>
<evidence type="ECO:0000256" key="5">
    <source>
        <dbReference type="ARBA" id="ARBA00023004"/>
    </source>
</evidence>
<evidence type="ECO:0000256" key="1">
    <source>
        <dbReference type="ARBA" id="ARBA00005896"/>
    </source>
</evidence>
<dbReference type="OMA" id="SSHMQNY"/>
<dbReference type="GeneID" id="25265595"/>
<comment type="caution">
    <text evidence="8">The sequence shown here is derived from an EMBL/GenBank/DDBJ whole genome shotgun (WGS) entry which is preliminary data.</text>
</comment>
<dbReference type="PANTHER" id="PTHR30468:SF31">
    <property type="entry name" value="ALPHA-KETOGLUTARATE-DEPENDENT SULFONATE DIOXYGENASE-RELATED"/>
    <property type="match status" value="1"/>
</dbReference>
<feature type="domain" description="TauD/TfdA-like" evidence="7">
    <location>
        <begin position="104"/>
        <end position="369"/>
    </location>
</feature>
<dbReference type="InterPro" id="IPR003819">
    <property type="entry name" value="TauD/TfdA-like"/>
</dbReference>
<keyword evidence="2" id="KW-0479">Metal-binding</keyword>
<dbReference type="HOGENOM" id="CLU_036005_0_1_1"/>
<keyword evidence="4" id="KW-0560">Oxidoreductase</keyword>